<protein>
    <recommendedName>
        <fullName evidence="8">Kelch repeat-containing protein</fullName>
    </recommendedName>
</protein>
<dbReference type="PANTHER" id="PTHR46093">
    <property type="entry name" value="ACYL-COA-BINDING DOMAIN-CONTAINING PROTEIN 5"/>
    <property type="match status" value="1"/>
</dbReference>
<evidence type="ECO:0000256" key="2">
    <source>
        <dbReference type="ARBA" id="ARBA00022737"/>
    </source>
</evidence>
<dbReference type="InterPro" id="IPR015915">
    <property type="entry name" value="Kelch-typ_b-propeller"/>
</dbReference>
<proteinExistence type="predicted"/>
<dbReference type="Proteomes" id="UP000807716">
    <property type="component" value="Unassembled WGS sequence"/>
</dbReference>
<keyword evidence="7" id="KW-1185">Reference proteome</keyword>
<keyword evidence="2" id="KW-0677">Repeat</keyword>
<gene>
    <name evidence="6" type="ORF">DFQ27_005679</name>
</gene>
<reference evidence="6" key="1">
    <citation type="journal article" date="2020" name="Fungal Divers.">
        <title>Resolving the Mortierellaceae phylogeny through synthesis of multi-gene phylogenetics and phylogenomics.</title>
        <authorList>
            <person name="Vandepol N."/>
            <person name="Liber J."/>
            <person name="Desiro A."/>
            <person name="Na H."/>
            <person name="Kennedy M."/>
            <person name="Barry K."/>
            <person name="Grigoriev I.V."/>
            <person name="Miller A.N."/>
            <person name="O'Donnell K."/>
            <person name="Stajich J.E."/>
            <person name="Bonito G."/>
        </authorList>
    </citation>
    <scope>NUCLEOTIDE SEQUENCE</scope>
    <source>
        <strain evidence="6">BC1065</strain>
    </source>
</reference>
<evidence type="ECO:0000313" key="6">
    <source>
        <dbReference type="EMBL" id="KAG0256538.1"/>
    </source>
</evidence>
<keyword evidence="5" id="KW-0732">Signal</keyword>
<keyword evidence="4" id="KW-1133">Transmembrane helix</keyword>
<name>A0A9P6PYG7_9FUNG</name>
<dbReference type="Gene3D" id="1.20.5.510">
    <property type="entry name" value="Single helix bin"/>
    <property type="match status" value="1"/>
</dbReference>
<dbReference type="EMBL" id="JAAAJB010000406">
    <property type="protein sequence ID" value="KAG0256538.1"/>
    <property type="molecule type" value="Genomic_DNA"/>
</dbReference>
<dbReference type="InterPro" id="IPR011043">
    <property type="entry name" value="Gal_Oxase/kelch_b-propeller"/>
</dbReference>
<keyword evidence="4" id="KW-0812">Transmembrane</keyword>
<evidence type="ECO:0000256" key="4">
    <source>
        <dbReference type="SAM" id="Phobius"/>
    </source>
</evidence>
<feature type="signal peptide" evidence="5">
    <location>
        <begin position="1"/>
        <end position="26"/>
    </location>
</feature>
<evidence type="ECO:0000256" key="3">
    <source>
        <dbReference type="SAM" id="MobiDB-lite"/>
    </source>
</evidence>
<organism evidence="6 7">
    <name type="scientific">Actinomortierella ambigua</name>
    <dbReference type="NCBI Taxonomy" id="1343610"/>
    <lineage>
        <taxon>Eukaryota</taxon>
        <taxon>Fungi</taxon>
        <taxon>Fungi incertae sedis</taxon>
        <taxon>Mucoromycota</taxon>
        <taxon>Mortierellomycotina</taxon>
        <taxon>Mortierellomycetes</taxon>
        <taxon>Mortierellales</taxon>
        <taxon>Mortierellaceae</taxon>
        <taxon>Actinomortierella</taxon>
    </lineage>
</organism>
<evidence type="ECO:0000256" key="1">
    <source>
        <dbReference type="ARBA" id="ARBA00022441"/>
    </source>
</evidence>
<feature type="chain" id="PRO_5040125042" description="Kelch repeat-containing protein" evidence="5">
    <location>
        <begin position="27"/>
        <end position="574"/>
    </location>
</feature>
<feature type="region of interest" description="Disordered" evidence="3">
    <location>
        <begin position="505"/>
        <end position="574"/>
    </location>
</feature>
<evidence type="ECO:0000256" key="5">
    <source>
        <dbReference type="SAM" id="SignalP"/>
    </source>
</evidence>
<keyword evidence="1" id="KW-0880">Kelch repeat</keyword>
<dbReference type="PANTHER" id="PTHR46093:SF18">
    <property type="entry name" value="FIBRONECTIN TYPE-III DOMAIN-CONTAINING PROTEIN"/>
    <property type="match status" value="1"/>
</dbReference>
<accession>A0A9P6PYG7</accession>
<evidence type="ECO:0000313" key="7">
    <source>
        <dbReference type="Proteomes" id="UP000807716"/>
    </source>
</evidence>
<feature type="compositionally biased region" description="Basic and acidic residues" evidence="3">
    <location>
        <begin position="505"/>
        <end position="517"/>
    </location>
</feature>
<evidence type="ECO:0008006" key="8">
    <source>
        <dbReference type="Google" id="ProtNLM"/>
    </source>
</evidence>
<dbReference type="Gene3D" id="2.120.10.80">
    <property type="entry name" value="Kelch-type beta propeller"/>
    <property type="match status" value="2"/>
</dbReference>
<dbReference type="SUPFAM" id="SSF50965">
    <property type="entry name" value="Galactose oxidase, central domain"/>
    <property type="match status" value="1"/>
</dbReference>
<feature type="transmembrane region" description="Helical" evidence="4">
    <location>
        <begin position="367"/>
        <end position="389"/>
    </location>
</feature>
<sequence length="574" mass="61548">MAPLRPLRTACLALFASLSFSVLSTAQYSSPPVPVGGSAFARTRTSLYIQGGNIDFRDPSPLRTGQFYRLDLSVPWNTSQPAWHKLKDGPVNAIFPAVFSLDEKTMITFHSGTSTTFAYKYSVESDSWSPSMLRVKNPDFQGISAVTDLSTGLVYLAAGYSTPYRDSMDVFDFAIDDIRSTKLPPSSQAFEARAYYTNVWSRSRNSILYFGGYNASLGIVETAVVTEYVPSTQVWSTLTPTGTGPSNRADHCMTINDDGTKAIVFGGRLPNGNSGDIFILDLKANTWTKGMAGPIRLYATCTIAGDLFVTWGGADGTQTIGFGTSSQPPLVYNITADRWVTDYIPPASYVTPPKPIETGTEANESNVGAIAGGIAAAVVVVAGIAFFIFMRRRKSAKGRSKTSGTDHSYAAVSHQDVYSNNHSDGPVSASVAAPAPVPDAEAQIFYPSHNYQPPIIHAVPLPTSSASSSPYTEPMTPVSVQATYGGASPSHQDHPKVMMVHTPENHFPQEEPSRSNKDLSVGGNAGKPDSYPLSTLNASGLVSRPGNPQAIVQPSENRRGSNPHAILESEQQHP</sequence>
<dbReference type="AlphaFoldDB" id="A0A9P6PYG7"/>
<dbReference type="Pfam" id="PF24681">
    <property type="entry name" value="Kelch_KLHDC2_KLHL20_DRC7"/>
    <property type="match status" value="1"/>
</dbReference>
<dbReference type="OrthoDB" id="10251809at2759"/>
<comment type="caution">
    <text evidence="6">The sequence shown here is derived from an EMBL/GenBank/DDBJ whole genome shotgun (WGS) entry which is preliminary data.</text>
</comment>
<keyword evidence="4" id="KW-0472">Membrane</keyword>